<name>A0ABS8MWY4_9FLAO</name>
<accession>A0ABS8MWY4</accession>
<organism evidence="10 11">
    <name type="scientific">Flavobacterium pisciphilum</name>
    <dbReference type="NCBI Taxonomy" id="2893755"/>
    <lineage>
        <taxon>Bacteria</taxon>
        <taxon>Pseudomonadati</taxon>
        <taxon>Bacteroidota</taxon>
        <taxon>Flavobacteriia</taxon>
        <taxon>Flavobacteriales</taxon>
        <taxon>Flavobacteriaceae</taxon>
        <taxon>Flavobacterium</taxon>
    </lineage>
</organism>
<evidence type="ECO:0000313" key="11">
    <source>
        <dbReference type="Proteomes" id="UP001430919"/>
    </source>
</evidence>
<dbReference type="InterPro" id="IPR008969">
    <property type="entry name" value="CarboxyPept-like_regulatory"/>
</dbReference>
<evidence type="ECO:0000256" key="8">
    <source>
        <dbReference type="PROSITE-ProRule" id="PRU01360"/>
    </source>
</evidence>
<dbReference type="Pfam" id="PF07715">
    <property type="entry name" value="Plug"/>
    <property type="match status" value="1"/>
</dbReference>
<proteinExistence type="inferred from homology"/>
<evidence type="ECO:0000259" key="9">
    <source>
        <dbReference type="Pfam" id="PF07715"/>
    </source>
</evidence>
<dbReference type="Gene3D" id="2.40.170.20">
    <property type="entry name" value="TonB-dependent receptor, beta-barrel domain"/>
    <property type="match status" value="1"/>
</dbReference>
<comment type="similarity">
    <text evidence="8">Belongs to the TonB-dependent receptor family.</text>
</comment>
<keyword evidence="6 8" id="KW-0472">Membrane</keyword>
<evidence type="ECO:0000256" key="4">
    <source>
        <dbReference type="ARBA" id="ARBA00022692"/>
    </source>
</evidence>
<protein>
    <submittedName>
        <fullName evidence="10">TonB-dependent receptor</fullName>
    </submittedName>
</protein>
<dbReference type="PANTHER" id="PTHR30069">
    <property type="entry name" value="TONB-DEPENDENT OUTER MEMBRANE RECEPTOR"/>
    <property type="match status" value="1"/>
</dbReference>
<dbReference type="Proteomes" id="UP001430919">
    <property type="component" value="Unassembled WGS sequence"/>
</dbReference>
<dbReference type="SUPFAM" id="SSF56935">
    <property type="entry name" value="Porins"/>
    <property type="match status" value="1"/>
</dbReference>
<dbReference type="InterPro" id="IPR036942">
    <property type="entry name" value="Beta-barrel_TonB_sf"/>
</dbReference>
<keyword evidence="4 8" id="KW-0812">Transmembrane</keyword>
<dbReference type="Gene3D" id="2.60.40.1120">
    <property type="entry name" value="Carboxypeptidase-like, regulatory domain"/>
    <property type="match status" value="1"/>
</dbReference>
<dbReference type="InterPro" id="IPR012910">
    <property type="entry name" value="Plug_dom"/>
</dbReference>
<keyword evidence="11" id="KW-1185">Reference proteome</keyword>
<evidence type="ECO:0000256" key="1">
    <source>
        <dbReference type="ARBA" id="ARBA00004571"/>
    </source>
</evidence>
<dbReference type="EMBL" id="JAJJMO010000001">
    <property type="protein sequence ID" value="MCC9073289.1"/>
    <property type="molecule type" value="Genomic_DNA"/>
</dbReference>
<feature type="domain" description="TonB-dependent receptor plug" evidence="9">
    <location>
        <begin position="119"/>
        <end position="226"/>
    </location>
</feature>
<evidence type="ECO:0000256" key="3">
    <source>
        <dbReference type="ARBA" id="ARBA00022452"/>
    </source>
</evidence>
<keyword evidence="2 8" id="KW-0813">Transport</keyword>
<dbReference type="PROSITE" id="PS52016">
    <property type="entry name" value="TONB_DEPENDENT_REC_3"/>
    <property type="match status" value="1"/>
</dbReference>
<keyword evidence="5" id="KW-0732">Signal</keyword>
<evidence type="ECO:0000256" key="2">
    <source>
        <dbReference type="ARBA" id="ARBA00022448"/>
    </source>
</evidence>
<dbReference type="InterPro" id="IPR039426">
    <property type="entry name" value="TonB-dep_rcpt-like"/>
</dbReference>
<evidence type="ECO:0000256" key="7">
    <source>
        <dbReference type="ARBA" id="ARBA00023237"/>
    </source>
</evidence>
<keyword evidence="10" id="KW-0675">Receptor</keyword>
<reference evidence="10" key="1">
    <citation type="submission" date="2021-11" db="EMBL/GenBank/DDBJ databases">
        <title>Description of novel Flavobacterium species.</title>
        <authorList>
            <person name="Saticioglu I.B."/>
            <person name="Ay H."/>
            <person name="Altun S."/>
            <person name="Duman M."/>
        </authorList>
    </citation>
    <scope>NUCLEOTIDE SEQUENCE</scope>
    <source>
        <strain evidence="10">F-65</strain>
    </source>
</reference>
<dbReference type="RefSeq" id="WP_229990226.1">
    <property type="nucleotide sequence ID" value="NZ_JAJJMO010000001.1"/>
</dbReference>
<dbReference type="Gene3D" id="2.170.130.10">
    <property type="entry name" value="TonB-dependent receptor, plug domain"/>
    <property type="match status" value="1"/>
</dbReference>
<evidence type="ECO:0000313" key="10">
    <source>
        <dbReference type="EMBL" id="MCC9073289.1"/>
    </source>
</evidence>
<dbReference type="InterPro" id="IPR037066">
    <property type="entry name" value="Plug_dom_sf"/>
</dbReference>
<dbReference type="Pfam" id="PF13715">
    <property type="entry name" value="CarbopepD_reg_2"/>
    <property type="match status" value="1"/>
</dbReference>
<evidence type="ECO:0000256" key="6">
    <source>
        <dbReference type="ARBA" id="ARBA00023136"/>
    </source>
</evidence>
<comment type="subcellular location">
    <subcellularLocation>
        <location evidence="1 8">Cell outer membrane</location>
        <topology evidence="1 8">Multi-pass membrane protein</topology>
    </subcellularLocation>
</comment>
<keyword evidence="3 8" id="KW-1134">Transmembrane beta strand</keyword>
<sequence length="722" mass="81325">MFKYILLIVAITTIGTVQAQNKIKVIAKDAETSLPINGITAKIEQTNLSSVSNSEGLIIFENLQQGDYNVSFSMEGYKSRTISFTIPFTGDFLEISVESEAEEMDEIIVTSTRGTRTISNIPTRVEFIAGEELEEKANMKPGDIRMMLNESTGIQTQQTSATSGNSSIRIQGLDGRYTQILKDGFPVYSGASSGLGLLQTPPLDLKQVEIIKGSASTLYGGGAIAGLVNLISKTPTEERELRFLLNGTSALGLDINGFYSQRFNKIGLTVFASHDRNAPYDPADIQLTAIPKFERFNFNPKLFVYFNENTKLNFGINTVFENRIGGNIDYIKDESKYPDSYFEKNKTQRISTQFTLTHKFNEKESITFKNSFNNFSRIITIPEYSFDGLQNSTFSEITYSHNGKISEWVTGANLYTDKFTENSITAFPLRDYNQITYGAFIQNTVKAKEWLDIETGLRGDYVIDYGFSLLPRVSALFKISPKLTSRLGGGLGYKTPTIFTEESERIQYQNVLPINSDFNKLEKSYGVNFDVNYKTNITEDISLSLNQLFFYTNVDNPLILTSLPNAIYQFVNIDGFLDTKGAETNVKLGYKDFKLFIGYTYTDASIDNNGIKSENPLTAKHRLNNVLMYEVEDKWKAGLEAYYYSPQKLNDGTTGREYWVFGFMVEKLWENFSVYANFENFTDTRQTKFGSIYTGPISNPVFKDIYAPLDGFVVNAGIKIKI</sequence>
<keyword evidence="7 8" id="KW-0998">Cell outer membrane</keyword>
<gene>
    <name evidence="10" type="ORF">LNQ49_17055</name>
</gene>
<dbReference type="PANTHER" id="PTHR30069:SF29">
    <property type="entry name" value="HEMOGLOBIN AND HEMOGLOBIN-HAPTOGLOBIN-BINDING PROTEIN 1-RELATED"/>
    <property type="match status" value="1"/>
</dbReference>
<dbReference type="SUPFAM" id="SSF49464">
    <property type="entry name" value="Carboxypeptidase regulatory domain-like"/>
    <property type="match status" value="1"/>
</dbReference>
<comment type="caution">
    <text evidence="10">The sequence shown here is derived from an EMBL/GenBank/DDBJ whole genome shotgun (WGS) entry which is preliminary data.</text>
</comment>
<evidence type="ECO:0000256" key="5">
    <source>
        <dbReference type="ARBA" id="ARBA00022729"/>
    </source>
</evidence>